<feature type="domain" description="CBS" evidence="2">
    <location>
        <begin position="39"/>
        <end position="107"/>
    </location>
</feature>
<evidence type="ECO:0000313" key="4">
    <source>
        <dbReference type="Proteomes" id="UP001197378"/>
    </source>
</evidence>
<comment type="caution">
    <text evidence="3">The sequence shown here is derived from an EMBL/GenBank/DDBJ whole genome shotgun (WGS) entry which is preliminary data.</text>
</comment>
<dbReference type="Gene3D" id="3.10.580.10">
    <property type="entry name" value="CBS-domain"/>
    <property type="match status" value="1"/>
</dbReference>
<dbReference type="EMBL" id="JAAXYO010000184">
    <property type="protein sequence ID" value="MBU2789212.1"/>
    <property type="molecule type" value="Genomic_DNA"/>
</dbReference>
<dbReference type="SMART" id="SM00116">
    <property type="entry name" value="CBS"/>
    <property type="match status" value="1"/>
</dbReference>
<dbReference type="Proteomes" id="UP001197378">
    <property type="component" value="Unassembled WGS sequence"/>
</dbReference>
<reference evidence="3" key="1">
    <citation type="journal article" date="2021" name="ISME J.">
        <title>Genomic evolution of the class Acidithiobacillia: deep-branching Proteobacteria living in extreme acidic conditions.</title>
        <authorList>
            <person name="Moya-Beltran A."/>
            <person name="Beard S."/>
            <person name="Rojas-Villalobos C."/>
            <person name="Issotta F."/>
            <person name="Gallardo Y."/>
            <person name="Ulloa R."/>
            <person name="Giaveno A."/>
            <person name="Degli Esposti M."/>
            <person name="Johnson D.B."/>
            <person name="Quatrini R."/>
        </authorList>
    </citation>
    <scope>NUCLEOTIDE SEQUENCE</scope>
    <source>
        <strain evidence="3">VAN18-1</strain>
    </source>
</reference>
<organism evidence="3 4">
    <name type="scientific">Igneacidithiobacillus copahuensis</name>
    <dbReference type="NCBI Taxonomy" id="2724909"/>
    <lineage>
        <taxon>Bacteria</taxon>
        <taxon>Pseudomonadati</taxon>
        <taxon>Pseudomonadota</taxon>
        <taxon>Acidithiobacillia</taxon>
        <taxon>Acidithiobacillales</taxon>
        <taxon>Acidithiobacillaceae</taxon>
        <taxon>Igneacidithiobacillus</taxon>
    </lineage>
</organism>
<sequence>MTKYRPLQISRLHPDTQLTYFNNGLPLHVALEDSALKVMTDLQRVPAVSLHPELTIDAALQRMVHGGVRMLFVLDAMGELVGMVTARDLMGEKPVRVATQEQMPRDEVRVADVMTRRGQIEVLDFDEVSRSTVGDLVLTMKQMGRQHALVEEKNPQPQVRGVFSVSQIARQLGVQIDTSGAVQSFSELEKLLVHHDS</sequence>
<gene>
    <name evidence="3" type="ORF">HFQ13_13550</name>
</gene>
<dbReference type="CDD" id="cd04640">
    <property type="entry name" value="CBS_pair_proteobact"/>
    <property type="match status" value="1"/>
</dbReference>
<evidence type="ECO:0000313" key="3">
    <source>
        <dbReference type="EMBL" id="MBU2789212.1"/>
    </source>
</evidence>
<dbReference type="InterPro" id="IPR000644">
    <property type="entry name" value="CBS_dom"/>
</dbReference>
<dbReference type="PROSITE" id="PS51371">
    <property type="entry name" value="CBS"/>
    <property type="match status" value="1"/>
</dbReference>
<dbReference type="RefSeq" id="WP_215873175.1">
    <property type="nucleotide sequence ID" value="NZ_JAAXYO010000184.1"/>
</dbReference>
<accession>A0AAE2YRY7</accession>
<keyword evidence="1" id="KW-0129">CBS domain</keyword>
<evidence type="ECO:0000259" key="2">
    <source>
        <dbReference type="PROSITE" id="PS51371"/>
    </source>
</evidence>
<keyword evidence="4" id="KW-1185">Reference proteome</keyword>
<dbReference type="InterPro" id="IPR046342">
    <property type="entry name" value="CBS_dom_sf"/>
</dbReference>
<name>A0AAE2YRY7_9PROT</name>
<dbReference type="Pfam" id="PF00571">
    <property type="entry name" value="CBS"/>
    <property type="match status" value="1"/>
</dbReference>
<protein>
    <submittedName>
        <fullName evidence="3">CBS domain-containing protein</fullName>
    </submittedName>
</protein>
<dbReference type="SUPFAM" id="SSF54631">
    <property type="entry name" value="CBS-domain pair"/>
    <property type="match status" value="1"/>
</dbReference>
<proteinExistence type="predicted"/>
<dbReference type="AlphaFoldDB" id="A0AAE2YRY7"/>
<evidence type="ECO:0000256" key="1">
    <source>
        <dbReference type="PROSITE-ProRule" id="PRU00703"/>
    </source>
</evidence>